<evidence type="ECO:0000313" key="1">
    <source>
        <dbReference type="EMBL" id="KAK1866759.1"/>
    </source>
</evidence>
<comment type="caution">
    <text evidence="1">The sequence shown here is derived from an EMBL/GenBank/DDBJ whole genome shotgun (WGS) entry which is preliminary data.</text>
</comment>
<reference evidence="1" key="1">
    <citation type="submission" date="2019-11" db="EMBL/GenBank/DDBJ databases">
        <title>Nori genome reveals adaptations in red seaweeds to the harsh intertidal environment.</title>
        <authorList>
            <person name="Wang D."/>
            <person name="Mao Y."/>
        </authorList>
    </citation>
    <scope>NUCLEOTIDE SEQUENCE</scope>
    <source>
        <tissue evidence="1">Gametophyte</tissue>
    </source>
</reference>
<protein>
    <submittedName>
        <fullName evidence="1">Uncharacterized protein</fullName>
    </submittedName>
</protein>
<dbReference type="Proteomes" id="UP000798662">
    <property type="component" value="Chromosome 2"/>
</dbReference>
<keyword evidence="2" id="KW-1185">Reference proteome</keyword>
<sequence length="165" mass="18188">MPSLNSRAPRLQRLRQRAVAPFLRCEKAYAVRSGPREGRRSPPFPMSSSSKRLSGGGARILPPEVNRILYVRNLPFKISASELYDIFGAHGAVRQVRLGVAPATRGTAYVVYEDIYDAKAAVERLSGFNVAGRYLIVLYHQSRKMQNKASKQSAPAEASSSTPLL</sequence>
<accession>A0ACC3C9D7</accession>
<name>A0ACC3C9D7_PYRYE</name>
<proteinExistence type="predicted"/>
<dbReference type="EMBL" id="CM020619">
    <property type="protein sequence ID" value="KAK1866759.1"/>
    <property type="molecule type" value="Genomic_DNA"/>
</dbReference>
<evidence type="ECO:0000313" key="2">
    <source>
        <dbReference type="Proteomes" id="UP000798662"/>
    </source>
</evidence>
<organism evidence="1 2">
    <name type="scientific">Pyropia yezoensis</name>
    <name type="common">Susabi-nori</name>
    <name type="synonym">Porphyra yezoensis</name>
    <dbReference type="NCBI Taxonomy" id="2788"/>
    <lineage>
        <taxon>Eukaryota</taxon>
        <taxon>Rhodophyta</taxon>
        <taxon>Bangiophyceae</taxon>
        <taxon>Bangiales</taxon>
        <taxon>Bangiaceae</taxon>
        <taxon>Pyropia</taxon>
    </lineage>
</organism>
<gene>
    <name evidence="1" type="ORF">I4F81_009274</name>
</gene>